<gene>
    <name evidence="7" type="ORF">BSL78_28279</name>
</gene>
<dbReference type="Proteomes" id="UP000230750">
    <property type="component" value="Unassembled WGS sequence"/>
</dbReference>
<dbReference type="GO" id="GO:0006096">
    <property type="term" value="P:glycolytic process"/>
    <property type="evidence" value="ECO:0007669"/>
    <property type="project" value="UniProtKB-KW"/>
</dbReference>
<dbReference type="InterPro" id="IPR029056">
    <property type="entry name" value="Ribokinase-like"/>
</dbReference>
<evidence type="ECO:0000313" key="8">
    <source>
        <dbReference type="Proteomes" id="UP000230750"/>
    </source>
</evidence>
<evidence type="ECO:0000256" key="5">
    <source>
        <dbReference type="ARBA" id="ARBA00022842"/>
    </source>
</evidence>
<dbReference type="PANTHER" id="PTHR21208:SF1">
    <property type="entry name" value="ADP-DEPENDENT GLUCOKINASE"/>
    <property type="match status" value="1"/>
</dbReference>
<keyword evidence="2" id="KW-0808">Transferase</keyword>
<comment type="caution">
    <text evidence="7">The sequence shown here is derived from an EMBL/GenBank/DDBJ whole genome shotgun (WGS) entry which is preliminary data.</text>
</comment>
<evidence type="ECO:0000256" key="3">
    <source>
        <dbReference type="ARBA" id="ARBA00022723"/>
    </source>
</evidence>
<dbReference type="PROSITE" id="PS51255">
    <property type="entry name" value="ADPK"/>
    <property type="match status" value="1"/>
</dbReference>
<dbReference type="GO" id="GO:0006006">
    <property type="term" value="P:glucose metabolic process"/>
    <property type="evidence" value="ECO:0007669"/>
    <property type="project" value="TreeGrafter"/>
</dbReference>
<dbReference type="PANTHER" id="PTHR21208">
    <property type="entry name" value="ADP-DEPENDENT GLUCOKINASE"/>
    <property type="match status" value="1"/>
</dbReference>
<evidence type="ECO:0000256" key="2">
    <source>
        <dbReference type="ARBA" id="ARBA00022679"/>
    </source>
</evidence>
<dbReference type="GO" id="GO:0046872">
    <property type="term" value="F:metal ion binding"/>
    <property type="evidence" value="ECO:0007669"/>
    <property type="project" value="UniProtKB-KW"/>
</dbReference>
<proteinExistence type="predicted"/>
<dbReference type="GO" id="GO:0005783">
    <property type="term" value="C:endoplasmic reticulum"/>
    <property type="evidence" value="ECO:0007669"/>
    <property type="project" value="TreeGrafter"/>
</dbReference>
<evidence type="ECO:0000313" key="7">
    <source>
        <dbReference type="EMBL" id="PIK34898.1"/>
    </source>
</evidence>
<evidence type="ECO:0000256" key="6">
    <source>
        <dbReference type="ARBA" id="ARBA00023152"/>
    </source>
</evidence>
<accession>A0A2G8JGR1</accession>
<keyword evidence="3" id="KW-0479">Metal-binding</keyword>
<organism evidence="7 8">
    <name type="scientific">Stichopus japonicus</name>
    <name type="common">Sea cucumber</name>
    <dbReference type="NCBI Taxonomy" id="307972"/>
    <lineage>
        <taxon>Eukaryota</taxon>
        <taxon>Metazoa</taxon>
        <taxon>Echinodermata</taxon>
        <taxon>Eleutherozoa</taxon>
        <taxon>Echinozoa</taxon>
        <taxon>Holothuroidea</taxon>
        <taxon>Aspidochirotacea</taxon>
        <taxon>Aspidochirotida</taxon>
        <taxon>Stichopodidae</taxon>
        <taxon>Apostichopus</taxon>
    </lineage>
</organism>
<keyword evidence="6" id="KW-0324">Glycolysis</keyword>
<keyword evidence="4" id="KW-0418">Kinase</keyword>
<sequence length="136" mass="15293">MVILFIAIYFKRNQDTELREQLDSVLNSLRKAEHKAKLHPRPRVAIGLGACLDGVIDAVPSLEELNIEPPPEVKHYGSIEGKKELSETFAFFFSKGAAGERYLHDKALFEDVLKLVEKKPSAAWYIGGNAQLWPTD</sequence>
<keyword evidence="8" id="KW-1185">Reference proteome</keyword>
<dbReference type="STRING" id="307972.A0A2G8JGR1"/>
<evidence type="ECO:0000256" key="4">
    <source>
        <dbReference type="ARBA" id="ARBA00022777"/>
    </source>
</evidence>
<dbReference type="EMBL" id="MRZV01002046">
    <property type="protein sequence ID" value="PIK34898.1"/>
    <property type="molecule type" value="Genomic_DNA"/>
</dbReference>
<name>A0A2G8JGR1_STIJA</name>
<dbReference type="AlphaFoldDB" id="A0A2G8JGR1"/>
<reference evidence="7 8" key="1">
    <citation type="journal article" date="2017" name="PLoS Biol.">
        <title>The sea cucumber genome provides insights into morphological evolution and visceral regeneration.</title>
        <authorList>
            <person name="Zhang X."/>
            <person name="Sun L."/>
            <person name="Yuan J."/>
            <person name="Sun Y."/>
            <person name="Gao Y."/>
            <person name="Zhang L."/>
            <person name="Li S."/>
            <person name="Dai H."/>
            <person name="Hamel J.F."/>
            <person name="Liu C."/>
            <person name="Yu Y."/>
            <person name="Liu S."/>
            <person name="Lin W."/>
            <person name="Guo K."/>
            <person name="Jin S."/>
            <person name="Xu P."/>
            <person name="Storey K.B."/>
            <person name="Huan P."/>
            <person name="Zhang T."/>
            <person name="Zhou Y."/>
            <person name="Zhang J."/>
            <person name="Lin C."/>
            <person name="Li X."/>
            <person name="Xing L."/>
            <person name="Huo D."/>
            <person name="Sun M."/>
            <person name="Wang L."/>
            <person name="Mercier A."/>
            <person name="Li F."/>
            <person name="Yang H."/>
            <person name="Xiang J."/>
        </authorList>
    </citation>
    <scope>NUCLEOTIDE SEQUENCE [LARGE SCALE GENOMIC DNA]</scope>
    <source>
        <strain evidence="7">Shaxun</strain>
        <tissue evidence="7">Muscle</tissue>
    </source>
</reference>
<evidence type="ECO:0000256" key="1">
    <source>
        <dbReference type="ARBA" id="ARBA00022490"/>
    </source>
</evidence>
<protein>
    <submittedName>
        <fullName evidence="7">Uncharacterized protein</fullName>
    </submittedName>
</protein>
<dbReference type="GO" id="GO:0043843">
    <property type="term" value="F:ADP-specific glucokinase activity"/>
    <property type="evidence" value="ECO:0007669"/>
    <property type="project" value="TreeGrafter"/>
</dbReference>
<dbReference type="InterPro" id="IPR007666">
    <property type="entry name" value="ADP_PFK/GK"/>
</dbReference>
<dbReference type="SUPFAM" id="SSF53613">
    <property type="entry name" value="Ribokinase-like"/>
    <property type="match status" value="1"/>
</dbReference>
<keyword evidence="1" id="KW-0963">Cytoplasm</keyword>
<dbReference type="Pfam" id="PF04587">
    <property type="entry name" value="ADP_PFK_GK"/>
    <property type="match status" value="1"/>
</dbReference>
<keyword evidence="5" id="KW-0460">Magnesium</keyword>